<dbReference type="PROSITE" id="PS50931">
    <property type="entry name" value="HTH_LYSR"/>
    <property type="match status" value="1"/>
</dbReference>
<sequence>MNIKLDYYKVFCMVAQCQSFSAAAKKLYMTQPAVSQTIMQLESELGISLFRRSARGVVLTAEGSLLYEYIHTAMNLIQVGEQKIKETLNLVAGELKIGVGDTISRFFLLPYLEEFHTRFPNIKLKIINRTTIEQCELLKAGEIDLAVCNLPVEDPALEVRECLPIHDIFVGGEEYRKLSKNPVSLETLTELPLIFLEKKSNSRQYVEQYLLSEGIKINPEIELGSHDLLLEFAKINLGISCVVKEFAKDYLESKGVFEIRLMQPIPRRSIGCLFLKSVPLSPASAEFLSILETNIKNLN</sequence>
<accession>A0A926IFX3</accession>
<feature type="domain" description="HTH lysR-type" evidence="5">
    <location>
        <begin position="3"/>
        <end position="60"/>
    </location>
</feature>
<keyword evidence="7" id="KW-1185">Reference proteome</keyword>
<evidence type="ECO:0000313" key="7">
    <source>
        <dbReference type="Proteomes" id="UP000655830"/>
    </source>
</evidence>
<dbReference type="EMBL" id="JACRSY010000046">
    <property type="protein sequence ID" value="MBC8581333.1"/>
    <property type="molecule type" value="Genomic_DNA"/>
</dbReference>
<keyword evidence="4" id="KW-0804">Transcription</keyword>
<dbReference type="GO" id="GO:0003700">
    <property type="term" value="F:DNA-binding transcription factor activity"/>
    <property type="evidence" value="ECO:0007669"/>
    <property type="project" value="InterPro"/>
</dbReference>
<dbReference type="InterPro" id="IPR000847">
    <property type="entry name" value="LysR_HTH_N"/>
</dbReference>
<keyword evidence="3" id="KW-0238">DNA-binding</keyword>
<evidence type="ECO:0000256" key="1">
    <source>
        <dbReference type="ARBA" id="ARBA00009437"/>
    </source>
</evidence>
<dbReference type="AlphaFoldDB" id="A0A926IFX3"/>
<dbReference type="SUPFAM" id="SSF46785">
    <property type="entry name" value="Winged helix' DNA-binding domain"/>
    <property type="match status" value="1"/>
</dbReference>
<dbReference type="PRINTS" id="PR00039">
    <property type="entry name" value="HTHLYSR"/>
</dbReference>
<keyword evidence="2" id="KW-0805">Transcription regulation</keyword>
<dbReference type="Gene3D" id="1.10.10.10">
    <property type="entry name" value="Winged helix-like DNA-binding domain superfamily/Winged helix DNA-binding domain"/>
    <property type="match status" value="1"/>
</dbReference>
<proteinExistence type="inferred from homology"/>
<dbReference type="PANTHER" id="PTHR30126:SF64">
    <property type="entry name" value="HTH-TYPE TRANSCRIPTIONAL REGULATOR CITR"/>
    <property type="match status" value="1"/>
</dbReference>
<evidence type="ECO:0000313" key="6">
    <source>
        <dbReference type="EMBL" id="MBC8581333.1"/>
    </source>
</evidence>
<dbReference type="Proteomes" id="UP000655830">
    <property type="component" value="Unassembled WGS sequence"/>
</dbReference>
<dbReference type="Pfam" id="PF00126">
    <property type="entry name" value="HTH_1"/>
    <property type="match status" value="1"/>
</dbReference>
<dbReference type="RefSeq" id="WP_249334200.1">
    <property type="nucleotide sequence ID" value="NZ_JACRSY010000046.1"/>
</dbReference>
<dbReference type="PANTHER" id="PTHR30126">
    <property type="entry name" value="HTH-TYPE TRANSCRIPTIONAL REGULATOR"/>
    <property type="match status" value="1"/>
</dbReference>
<dbReference type="CDD" id="cd05466">
    <property type="entry name" value="PBP2_LTTR_substrate"/>
    <property type="match status" value="1"/>
</dbReference>
<dbReference type="FunFam" id="1.10.10.10:FF:000001">
    <property type="entry name" value="LysR family transcriptional regulator"/>
    <property type="match status" value="1"/>
</dbReference>
<dbReference type="InterPro" id="IPR005119">
    <property type="entry name" value="LysR_subst-bd"/>
</dbReference>
<dbReference type="Gene3D" id="3.40.190.290">
    <property type="match status" value="1"/>
</dbReference>
<dbReference type="InterPro" id="IPR036388">
    <property type="entry name" value="WH-like_DNA-bd_sf"/>
</dbReference>
<evidence type="ECO:0000256" key="4">
    <source>
        <dbReference type="ARBA" id="ARBA00023163"/>
    </source>
</evidence>
<comment type="caution">
    <text evidence="6">The sequence shown here is derived from an EMBL/GenBank/DDBJ whole genome shotgun (WGS) entry which is preliminary data.</text>
</comment>
<dbReference type="SUPFAM" id="SSF53850">
    <property type="entry name" value="Periplasmic binding protein-like II"/>
    <property type="match status" value="1"/>
</dbReference>
<comment type="similarity">
    <text evidence="1">Belongs to the LysR transcriptional regulatory family.</text>
</comment>
<evidence type="ECO:0000259" key="5">
    <source>
        <dbReference type="PROSITE" id="PS50931"/>
    </source>
</evidence>
<gene>
    <name evidence="6" type="ORF">H8718_17710</name>
</gene>
<evidence type="ECO:0000256" key="2">
    <source>
        <dbReference type="ARBA" id="ARBA00023015"/>
    </source>
</evidence>
<reference evidence="6" key="1">
    <citation type="submission" date="2020-08" db="EMBL/GenBank/DDBJ databases">
        <title>Genome public.</title>
        <authorList>
            <person name="Liu C."/>
            <person name="Sun Q."/>
        </authorList>
    </citation>
    <scope>NUCLEOTIDE SEQUENCE</scope>
    <source>
        <strain evidence="6">NSJ-12</strain>
    </source>
</reference>
<dbReference type="GO" id="GO:0000976">
    <property type="term" value="F:transcription cis-regulatory region binding"/>
    <property type="evidence" value="ECO:0007669"/>
    <property type="project" value="TreeGrafter"/>
</dbReference>
<dbReference type="InterPro" id="IPR036390">
    <property type="entry name" value="WH_DNA-bd_sf"/>
</dbReference>
<evidence type="ECO:0000256" key="3">
    <source>
        <dbReference type="ARBA" id="ARBA00023125"/>
    </source>
</evidence>
<protein>
    <submittedName>
        <fullName evidence="6">LysR family transcriptional regulator</fullName>
    </submittedName>
</protein>
<dbReference type="Pfam" id="PF03466">
    <property type="entry name" value="LysR_substrate"/>
    <property type="match status" value="1"/>
</dbReference>
<organism evidence="6 7">
    <name type="scientific">Zhenhengia yiwuensis</name>
    <dbReference type="NCBI Taxonomy" id="2763666"/>
    <lineage>
        <taxon>Bacteria</taxon>
        <taxon>Bacillati</taxon>
        <taxon>Bacillota</taxon>
        <taxon>Clostridia</taxon>
        <taxon>Lachnospirales</taxon>
        <taxon>Lachnospiraceae</taxon>
        <taxon>Zhenhengia</taxon>
    </lineage>
</organism>
<name>A0A926IFX3_9FIRM</name>